<dbReference type="PANTHER" id="PTHR15197">
    <property type="entry name" value="COILIN P80"/>
    <property type="match status" value="1"/>
</dbReference>
<dbReference type="GO" id="GO:0015030">
    <property type="term" value="C:Cajal body"/>
    <property type="evidence" value="ECO:0007669"/>
    <property type="project" value="TreeGrafter"/>
</dbReference>
<evidence type="ECO:0000259" key="2">
    <source>
        <dbReference type="Pfam" id="PF24054"/>
    </source>
</evidence>
<feature type="region of interest" description="Disordered" evidence="1">
    <location>
        <begin position="427"/>
        <end position="542"/>
    </location>
</feature>
<feature type="compositionally biased region" description="Basic and acidic residues" evidence="1">
    <location>
        <begin position="470"/>
        <end position="482"/>
    </location>
</feature>
<dbReference type="AlphaFoldDB" id="A0A6A6B6S7"/>
<proteinExistence type="predicted"/>
<dbReference type="PANTHER" id="PTHR15197:SF0">
    <property type="entry name" value="COILIN"/>
    <property type="match status" value="1"/>
</dbReference>
<dbReference type="EMBL" id="ML995491">
    <property type="protein sequence ID" value="KAF2139842.1"/>
    <property type="molecule type" value="Genomic_DNA"/>
</dbReference>
<feature type="compositionally biased region" description="Low complexity" evidence="1">
    <location>
        <begin position="285"/>
        <end position="306"/>
    </location>
</feature>
<dbReference type="GO" id="GO:0000387">
    <property type="term" value="P:spliceosomal snRNP assembly"/>
    <property type="evidence" value="ECO:0007669"/>
    <property type="project" value="TreeGrafter"/>
</dbReference>
<dbReference type="GO" id="GO:0030620">
    <property type="term" value="F:U2 snRNA binding"/>
    <property type="evidence" value="ECO:0007669"/>
    <property type="project" value="TreeGrafter"/>
</dbReference>
<feature type="compositionally biased region" description="Acidic residues" evidence="1">
    <location>
        <begin position="210"/>
        <end position="239"/>
    </location>
</feature>
<feature type="compositionally biased region" description="Polar residues" evidence="1">
    <location>
        <begin position="154"/>
        <end position="163"/>
    </location>
</feature>
<feature type="region of interest" description="Disordered" evidence="1">
    <location>
        <begin position="579"/>
        <end position="691"/>
    </location>
</feature>
<name>A0A6A6B6S7_9PEZI</name>
<reference evidence="3" key="1">
    <citation type="journal article" date="2020" name="Stud. Mycol.">
        <title>101 Dothideomycetes genomes: a test case for predicting lifestyles and emergence of pathogens.</title>
        <authorList>
            <person name="Haridas S."/>
            <person name="Albert R."/>
            <person name="Binder M."/>
            <person name="Bloem J."/>
            <person name="Labutti K."/>
            <person name="Salamov A."/>
            <person name="Andreopoulos B."/>
            <person name="Baker S."/>
            <person name="Barry K."/>
            <person name="Bills G."/>
            <person name="Bluhm B."/>
            <person name="Cannon C."/>
            <person name="Castanera R."/>
            <person name="Culley D."/>
            <person name="Daum C."/>
            <person name="Ezra D."/>
            <person name="Gonzalez J."/>
            <person name="Henrissat B."/>
            <person name="Kuo A."/>
            <person name="Liang C."/>
            <person name="Lipzen A."/>
            <person name="Lutzoni F."/>
            <person name="Magnuson J."/>
            <person name="Mondo S."/>
            <person name="Nolan M."/>
            <person name="Ohm R."/>
            <person name="Pangilinan J."/>
            <person name="Park H.-J."/>
            <person name="Ramirez L."/>
            <person name="Alfaro M."/>
            <person name="Sun H."/>
            <person name="Tritt A."/>
            <person name="Yoshinaga Y."/>
            <person name="Zwiers L.-H."/>
            <person name="Turgeon B."/>
            <person name="Goodwin S."/>
            <person name="Spatafora J."/>
            <person name="Crous P."/>
            <person name="Grigoriev I."/>
        </authorList>
    </citation>
    <scope>NUCLEOTIDE SEQUENCE</scope>
    <source>
        <strain evidence="3">CBS 121167</strain>
    </source>
</reference>
<feature type="region of interest" description="Disordered" evidence="1">
    <location>
        <begin position="149"/>
        <end position="367"/>
    </location>
</feature>
<feature type="compositionally biased region" description="Acidic residues" evidence="1">
    <location>
        <begin position="307"/>
        <end position="325"/>
    </location>
</feature>
<feature type="compositionally biased region" description="Low complexity" evidence="1">
    <location>
        <begin position="631"/>
        <end position="653"/>
    </location>
</feature>
<feature type="compositionally biased region" description="Acidic residues" evidence="1">
    <location>
        <begin position="614"/>
        <end position="629"/>
    </location>
</feature>
<feature type="compositionally biased region" description="Basic and acidic residues" evidence="1">
    <location>
        <begin position="179"/>
        <end position="192"/>
    </location>
</feature>
<sequence length="852" mass="94780">MRLRLTIQRSKLPSADLLWLVPEAGAHRTLTVSKLLEDVNDVFPLETDHRGLDDYVVEIAGFECLHFQKVTEILKDEDQVCIRPLTSTELRARHLSGRSQINANGQHLLDGIPFGRSNLRKLDRPALHSPPDVDNDDLFAALLGNNRSHKHLRNSSGQENDSGADSDYAPGPPLRKRQRIEACDRSDKSVRFEDEEPAAADSRALVALPSDDDESEEEYVPGDDESSSSESDSDSDEEVDVGKKQVEESSDESSDDSSATSFVTDSERRHIKNKPTPSSTHVNISSDSSDTSSDSDASSESSSSEESSSDESSSDESTSESEPEELPTKRQVPAKRIVPPGQGKKQTQDRNHRRRDQTRMKQFKAKGILPLNATLADFRNWQLRNQTADGDEPEDESMVDAEYDPIQALLEEKRRKLLEALASGGLENTARPDDIIPVNRTEVETSPTIEPDKRTDDPVAKEAPSTETAAAHEEPAAKRNKLDMGSTRRLLFGALGVRNPKTKADEDKLRNRLSANMNTRQRKKAPVQQEVEEQPEPEDPDLWKKKINLIAFECKYPEVELTAPSFPFQQRWDPQFQYYQSNTKNKKRKRKSKPKQEEYYEEYDNGAYDGDASYYDEEWAGLDYDDTMQGDDANNDASTNDASTNAYAADDAALQSQIMQELQGDGAAAEPDDDLPLPPADLTTLPTASQADARPGAVLVFQRLEVSPETSWTPTLTEARTARVEEVDGSDVKFVLAKRHWKPKKEVRFDARGRRLLDKFEMDVDGEDEEEGEEGVVWVDWGELVEVRVLRAAEGGDAAAAAVAEAEPRGEQVEVAKEVQTVQTVETVEEVTEVGVDAPSSPAEDAVIEESE</sequence>
<dbReference type="RefSeq" id="XP_033395555.1">
    <property type="nucleotide sequence ID" value="XM_033546322.1"/>
</dbReference>
<organism evidence="3 4">
    <name type="scientific">Aplosporella prunicola CBS 121167</name>
    <dbReference type="NCBI Taxonomy" id="1176127"/>
    <lineage>
        <taxon>Eukaryota</taxon>
        <taxon>Fungi</taxon>
        <taxon>Dikarya</taxon>
        <taxon>Ascomycota</taxon>
        <taxon>Pezizomycotina</taxon>
        <taxon>Dothideomycetes</taxon>
        <taxon>Dothideomycetes incertae sedis</taxon>
        <taxon>Botryosphaeriales</taxon>
        <taxon>Aplosporellaceae</taxon>
        <taxon>Aplosporella</taxon>
    </lineage>
</organism>
<evidence type="ECO:0000313" key="3">
    <source>
        <dbReference type="EMBL" id="KAF2139842.1"/>
    </source>
</evidence>
<gene>
    <name evidence="3" type="ORF">K452DRAFT_360086</name>
</gene>
<feature type="domain" description="DUF7357" evidence="2">
    <location>
        <begin position="1"/>
        <end position="131"/>
    </location>
</feature>
<feature type="compositionally biased region" description="Polar residues" evidence="1">
    <location>
        <begin position="275"/>
        <end position="284"/>
    </location>
</feature>
<dbReference type="InterPro" id="IPR024822">
    <property type="entry name" value="Coilin"/>
</dbReference>
<feature type="compositionally biased region" description="Basic residues" evidence="1">
    <location>
        <begin position="351"/>
        <end position="364"/>
    </location>
</feature>
<feature type="region of interest" description="Disordered" evidence="1">
    <location>
        <begin position="833"/>
        <end position="852"/>
    </location>
</feature>
<dbReference type="Proteomes" id="UP000799438">
    <property type="component" value="Unassembled WGS sequence"/>
</dbReference>
<feature type="compositionally biased region" description="Acidic residues" evidence="1">
    <location>
        <begin position="530"/>
        <end position="540"/>
    </location>
</feature>
<dbReference type="GeneID" id="54303828"/>
<accession>A0A6A6B6S7</accession>
<feature type="compositionally biased region" description="Basic residues" evidence="1">
    <location>
        <begin position="584"/>
        <end position="593"/>
    </location>
</feature>
<dbReference type="GO" id="GO:0030619">
    <property type="term" value="F:U1 snRNA binding"/>
    <property type="evidence" value="ECO:0007669"/>
    <property type="project" value="TreeGrafter"/>
</dbReference>
<dbReference type="InterPro" id="IPR055781">
    <property type="entry name" value="DUF7357"/>
</dbReference>
<evidence type="ECO:0000256" key="1">
    <source>
        <dbReference type="SAM" id="MobiDB-lite"/>
    </source>
</evidence>
<feature type="compositionally biased region" description="Basic and acidic residues" evidence="1">
    <location>
        <begin position="450"/>
        <end position="460"/>
    </location>
</feature>
<keyword evidence="4" id="KW-1185">Reference proteome</keyword>
<evidence type="ECO:0000313" key="4">
    <source>
        <dbReference type="Proteomes" id="UP000799438"/>
    </source>
</evidence>
<dbReference type="OrthoDB" id="5368821at2759"/>
<protein>
    <recommendedName>
        <fullName evidence="2">DUF7357 domain-containing protein</fullName>
    </recommendedName>
</protein>
<dbReference type="Pfam" id="PF24054">
    <property type="entry name" value="DUF7357"/>
    <property type="match status" value="1"/>
</dbReference>